<name>A0AAQ3PCX2_VIGMU</name>
<evidence type="ECO:0000313" key="1">
    <source>
        <dbReference type="EMBL" id="WVZ24323.1"/>
    </source>
</evidence>
<proteinExistence type="predicted"/>
<protein>
    <submittedName>
        <fullName evidence="1">Uncharacterized protein</fullName>
    </submittedName>
</protein>
<gene>
    <name evidence="1" type="ORF">V8G54_002867</name>
</gene>
<evidence type="ECO:0000313" key="2">
    <source>
        <dbReference type="Proteomes" id="UP001374535"/>
    </source>
</evidence>
<keyword evidence="2" id="KW-1185">Reference proteome</keyword>
<dbReference type="EMBL" id="CP144700">
    <property type="protein sequence ID" value="WVZ24323.1"/>
    <property type="molecule type" value="Genomic_DNA"/>
</dbReference>
<sequence>MFNPGAITSGFRISGDTGLGPLAENDATTGAGLTPSLVPLNTIVAVAGDRELPMYPRIFSPAVAPTAVAGNTWQSATNPSPSNTPLAKIMPTPPFFLTSSPLAALALIPLSHTTIFPFTVSGSKEPSKQSAEE</sequence>
<organism evidence="1 2">
    <name type="scientific">Vigna mungo</name>
    <name type="common">Black gram</name>
    <name type="synonym">Phaseolus mungo</name>
    <dbReference type="NCBI Taxonomy" id="3915"/>
    <lineage>
        <taxon>Eukaryota</taxon>
        <taxon>Viridiplantae</taxon>
        <taxon>Streptophyta</taxon>
        <taxon>Embryophyta</taxon>
        <taxon>Tracheophyta</taxon>
        <taxon>Spermatophyta</taxon>
        <taxon>Magnoliopsida</taxon>
        <taxon>eudicotyledons</taxon>
        <taxon>Gunneridae</taxon>
        <taxon>Pentapetalae</taxon>
        <taxon>rosids</taxon>
        <taxon>fabids</taxon>
        <taxon>Fabales</taxon>
        <taxon>Fabaceae</taxon>
        <taxon>Papilionoideae</taxon>
        <taxon>50 kb inversion clade</taxon>
        <taxon>NPAAA clade</taxon>
        <taxon>indigoferoid/millettioid clade</taxon>
        <taxon>Phaseoleae</taxon>
        <taxon>Vigna</taxon>
    </lineage>
</organism>
<dbReference type="Proteomes" id="UP001374535">
    <property type="component" value="Chromosome 1"/>
</dbReference>
<accession>A0AAQ3PCX2</accession>
<reference evidence="1 2" key="1">
    <citation type="journal article" date="2023" name="Life. Sci Alliance">
        <title>Evolutionary insights into 3D genome organization and epigenetic landscape of Vigna mungo.</title>
        <authorList>
            <person name="Junaid A."/>
            <person name="Singh B."/>
            <person name="Bhatia S."/>
        </authorList>
    </citation>
    <scope>NUCLEOTIDE SEQUENCE [LARGE SCALE GENOMIC DNA]</scope>
    <source>
        <strain evidence="1">Urdbean</strain>
    </source>
</reference>
<dbReference type="AlphaFoldDB" id="A0AAQ3PCX2"/>